<organism evidence="1 2">
    <name type="scientific">Nonomuraea solani</name>
    <dbReference type="NCBI Taxonomy" id="1144553"/>
    <lineage>
        <taxon>Bacteria</taxon>
        <taxon>Bacillati</taxon>
        <taxon>Actinomycetota</taxon>
        <taxon>Actinomycetes</taxon>
        <taxon>Streptosporangiales</taxon>
        <taxon>Streptosporangiaceae</taxon>
        <taxon>Nonomuraea</taxon>
    </lineage>
</organism>
<dbReference type="EMBL" id="FNVT01000007">
    <property type="protein sequence ID" value="SEG91563.1"/>
    <property type="molecule type" value="Genomic_DNA"/>
</dbReference>
<gene>
    <name evidence="1" type="ORF">SAMN05444920_107297</name>
</gene>
<keyword evidence="2" id="KW-1185">Reference proteome</keyword>
<evidence type="ECO:0000313" key="2">
    <source>
        <dbReference type="Proteomes" id="UP000236732"/>
    </source>
</evidence>
<sequence>MWRPMPRRAPWVVVDVATCQPIFKSLDEHVAGLRARGYRLVLEREGYVVLHLPGG</sequence>
<reference evidence="1 2" key="1">
    <citation type="submission" date="2016-10" db="EMBL/GenBank/DDBJ databases">
        <authorList>
            <person name="de Groot N.N."/>
        </authorList>
    </citation>
    <scope>NUCLEOTIDE SEQUENCE [LARGE SCALE GENOMIC DNA]</scope>
    <source>
        <strain evidence="1 2">CGMCC 4.7037</strain>
    </source>
</reference>
<accession>A0A1H6E2Z4</accession>
<name>A0A1H6E2Z4_9ACTN</name>
<proteinExistence type="predicted"/>
<dbReference type="AlphaFoldDB" id="A0A1H6E2Z4"/>
<evidence type="ECO:0000313" key="1">
    <source>
        <dbReference type="EMBL" id="SEG91563.1"/>
    </source>
</evidence>
<protein>
    <submittedName>
        <fullName evidence="1">Uncharacterized protein</fullName>
    </submittedName>
</protein>
<dbReference type="Proteomes" id="UP000236732">
    <property type="component" value="Unassembled WGS sequence"/>
</dbReference>